<dbReference type="OrthoDB" id="115340at2157"/>
<dbReference type="RefSeq" id="WP_109968996.1">
    <property type="nucleotide sequence ID" value="NZ_CP176093.1"/>
</dbReference>
<comment type="caution">
    <text evidence="1">The sequence shown here is derived from an EMBL/GenBank/DDBJ whole genome shotgun (WGS) entry which is preliminary data.</text>
</comment>
<dbReference type="EMBL" id="QGMY01000008">
    <property type="protein sequence ID" value="PWR71378.1"/>
    <property type="molecule type" value="Genomic_DNA"/>
</dbReference>
<reference evidence="1 2" key="1">
    <citation type="submission" date="2018-05" db="EMBL/GenBank/DDBJ databases">
        <title>Draft genome of Methanospirillum lacunae Ki8-1.</title>
        <authorList>
            <person name="Dueholm M.S."/>
            <person name="Nielsen P.H."/>
            <person name="Bakmann L.F."/>
            <person name="Otzen D.E."/>
        </authorList>
    </citation>
    <scope>NUCLEOTIDE SEQUENCE [LARGE SCALE GENOMIC DNA]</scope>
    <source>
        <strain evidence="1 2">Ki8-1</strain>
    </source>
</reference>
<dbReference type="Proteomes" id="UP000245657">
    <property type="component" value="Unassembled WGS sequence"/>
</dbReference>
<sequence>MKFDNYLSGYLDRRMSLIIEEWQLSTRNDLTDLTQRFHRVQDELVGLKSFERETSTKLSDLETRVRLLKEKVK</sequence>
<proteinExistence type="predicted"/>
<keyword evidence="2" id="KW-1185">Reference proteome</keyword>
<evidence type="ECO:0000313" key="2">
    <source>
        <dbReference type="Proteomes" id="UP000245657"/>
    </source>
</evidence>
<accession>A0A2V2N4D9</accession>
<organism evidence="1 2">
    <name type="scientific">Methanospirillum lacunae</name>
    <dbReference type="NCBI Taxonomy" id="668570"/>
    <lineage>
        <taxon>Archaea</taxon>
        <taxon>Methanobacteriati</taxon>
        <taxon>Methanobacteriota</taxon>
        <taxon>Stenosarchaea group</taxon>
        <taxon>Methanomicrobia</taxon>
        <taxon>Methanomicrobiales</taxon>
        <taxon>Methanospirillaceae</taxon>
        <taxon>Methanospirillum</taxon>
    </lineage>
</organism>
<dbReference type="GeneID" id="97546997"/>
<gene>
    <name evidence="1" type="ORF">DK846_10960</name>
</gene>
<evidence type="ECO:0000313" key="1">
    <source>
        <dbReference type="EMBL" id="PWR71378.1"/>
    </source>
</evidence>
<protein>
    <submittedName>
        <fullName evidence="1">Uncharacterized protein</fullName>
    </submittedName>
</protein>
<name>A0A2V2N4D9_9EURY</name>
<dbReference type="AlphaFoldDB" id="A0A2V2N4D9"/>